<sequence>MENINPNVGAGAGAGSNGESNEAVLKKLFDERGLKDDVYQEIVKAQLNELPVFSSMNESDLQRVSAPFPLGVCVKLRECVMEVKRLQKRQETISTPGCSKSRTKRPIDLVLIPNAEMIDLDNILDCHNGYLILEHYRVNGKLNKMTRTSLIKLIMDKVAANGSVLEVKNSWYKIIHEVASSKFPSEERLYDIYEKLISYTKYNMSKKKKRHNVQVNQTVETPEVDDGDTHVDDSVMQEAKLWLQTGVEPKEEVLRQWEQCFPLRHSEFRASTNERVSSMFEETSWPILGKPIGLDLIKYDFDRIFKPTTNIFKKWPLSKPKILEYARKEFKNNRNKALLTSYETNRNDLGFAKILSALLPPGFVCKKFRPNATHTERGFVQIVTTMNSINSEIQSYRTEMATFGLTVQPHVIVIKNDESISFLAYIDDGKLYATNSLLEAIDAVFKFTMVLQARYPPESKSVWIFIQKYYYEIQTDFDKDFTVCSNLIRYYTNLSSLILGKKFRFILFDVVL</sequence>
<dbReference type="EMBL" id="HBUE01070230">
    <property type="protein sequence ID" value="CAG6472330.1"/>
    <property type="molecule type" value="Transcribed_RNA"/>
</dbReference>
<protein>
    <submittedName>
        <fullName evidence="1">(northern house mosquito) hypothetical protein</fullName>
    </submittedName>
</protein>
<name>A0A8D8BF48_CULPI</name>
<proteinExistence type="predicted"/>
<evidence type="ECO:0000313" key="1">
    <source>
        <dbReference type="EMBL" id="CAG6472330.1"/>
    </source>
</evidence>
<organism evidence="1">
    <name type="scientific">Culex pipiens</name>
    <name type="common">House mosquito</name>
    <dbReference type="NCBI Taxonomy" id="7175"/>
    <lineage>
        <taxon>Eukaryota</taxon>
        <taxon>Metazoa</taxon>
        <taxon>Ecdysozoa</taxon>
        <taxon>Arthropoda</taxon>
        <taxon>Hexapoda</taxon>
        <taxon>Insecta</taxon>
        <taxon>Pterygota</taxon>
        <taxon>Neoptera</taxon>
        <taxon>Endopterygota</taxon>
        <taxon>Diptera</taxon>
        <taxon>Nematocera</taxon>
        <taxon>Culicoidea</taxon>
        <taxon>Culicidae</taxon>
        <taxon>Culicinae</taxon>
        <taxon>Culicini</taxon>
        <taxon>Culex</taxon>
        <taxon>Culex</taxon>
    </lineage>
</organism>
<reference evidence="1" key="1">
    <citation type="submission" date="2021-05" db="EMBL/GenBank/DDBJ databases">
        <authorList>
            <person name="Alioto T."/>
            <person name="Alioto T."/>
            <person name="Gomez Garrido J."/>
        </authorList>
    </citation>
    <scope>NUCLEOTIDE SEQUENCE</scope>
</reference>
<dbReference type="AlphaFoldDB" id="A0A8D8BF48"/>
<accession>A0A8D8BF48</accession>